<evidence type="ECO:0000256" key="1">
    <source>
        <dbReference type="ARBA" id="ARBA00001947"/>
    </source>
</evidence>
<dbReference type="PANTHER" id="PTHR42837:SF2">
    <property type="entry name" value="MEMBRANE METALLOPROTEASE ARASP2, CHLOROPLASTIC-RELATED"/>
    <property type="match status" value="1"/>
</dbReference>
<dbReference type="InterPro" id="IPR008915">
    <property type="entry name" value="Peptidase_M50"/>
</dbReference>
<dbReference type="CDD" id="cd23081">
    <property type="entry name" value="cpPDZ_EcRseP-like"/>
    <property type="match status" value="1"/>
</dbReference>
<evidence type="ECO:0000259" key="12">
    <source>
        <dbReference type="SMART" id="SM00228"/>
    </source>
</evidence>
<proteinExistence type="inferred from homology"/>
<keyword evidence="9 11" id="KW-0482">Metalloprotease</keyword>
<evidence type="ECO:0000256" key="6">
    <source>
        <dbReference type="ARBA" id="ARBA00022801"/>
    </source>
</evidence>
<comment type="cofactor">
    <cofactor evidence="1 11">
        <name>Zn(2+)</name>
        <dbReference type="ChEBI" id="CHEBI:29105"/>
    </cofactor>
</comment>
<evidence type="ECO:0000256" key="10">
    <source>
        <dbReference type="ARBA" id="ARBA00023136"/>
    </source>
</evidence>
<dbReference type="EMBL" id="PCWA01000084">
    <property type="protein sequence ID" value="PIQ88895.1"/>
    <property type="molecule type" value="Genomic_DNA"/>
</dbReference>
<dbReference type="AlphaFoldDB" id="A0A2H0LZI4"/>
<keyword evidence="5 11" id="KW-0812">Transmembrane</keyword>
<keyword evidence="8 11" id="KW-1133">Transmembrane helix</keyword>
<feature type="transmembrane region" description="Helical" evidence="11">
    <location>
        <begin position="325"/>
        <end position="346"/>
    </location>
</feature>
<comment type="subcellular location">
    <subcellularLocation>
        <location evidence="2">Membrane</location>
        <topology evidence="2">Multi-pass membrane protein</topology>
    </subcellularLocation>
</comment>
<dbReference type="NCBIfam" id="TIGR00054">
    <property type="entry name" value="RIP metalloprotease RseP"/>
    <property type="match status" value="1"/>
</dbReference>
<dbReference type="SMART" id="SM00228">
    <property type="entry name" value="PDZ"/>
    <property type="match status" value="1"/>
</dbReference>
<dbReference type="Pfam" id="PF17820">
    <property type="entry name" value="PDZ_6"/>
    <property type="match status" value="1"/>
</dbReference>
<dbReference type="InterPro" id="IPR004387">
    <property type="entry name" value="Pept_M50_Zn"/>
</dbReference>
<keyword evidence="4 13" id="KW-0645">Protease</keyword>
<evidence type="ECO:0000256" key="4">
    <source>
        <dbReference type="ARBA" id="ARBA00022670"/>
    </source>
</evidence>
<evidence type="ECO:0000313" key="14">
    <source>
        <dbReference type="Proteomes" id="UP000229641"/>
    </source>
</evidence>
<evidence type="ECO:0000256" key="2">
    <source>
        <dbReference type="ARBA" id="ARBA00004141"/>
    </source>
</evidence>
<gene>
    <name evidence="13" type="primary">rseP</name>
    <name evidence="13" type="ORF">COV72_06355</name>
</gene>
<evidence type="ECO:0000256" key="9">
    <source>
        <dbReference type="ARBA" id="ARBA00023049"/>
    </source>
</evidence>
<protein>
    <recommendedName>
        <fullName evidence="11">Zinc metalloprotease</fullName>
        <ecNumber evidence="11">3.4.24.-</ecNumber>
    </recommendedName>
</protein>
<dbReference type="GO" id="GO:0046872">
    <property type="term" value="F:metal ion binding"/>
    <property type="evidence" value="ECO:0007669"/>
    <property type="project" value="UniProtKB-KW"/>
</dbReference>
<feature type="transmembrane region" description="Helical" evidence="11">
    <location>
        <begin position="93"/>
        <end position="117"/>
    </location>
</feature>
<keyword evidence="6 11" id="KW-0378">Hydrolase</keyword>
<dbReference type="GO" id="GO:0004222">
    <property type="term" value="F:metalloendopeptidase activity"/>
    <property type="evidence" value="ECO:0007669"/>
    <property type="project" value="InterPro"/>
</dbReference>
<feature type="domain" description="PDZ" evidence="12">
    <location>
        <begin position="111"/>
        <end position="178"/>
    </location>
</feature>
<keyword evidence="7 11" id="KW-0862">Zinc</keyword>
<dbReference type="InterPro" id="IPR041489">
    <property type="entry name" value="PDZ_6"/>
</dbReference>
<reference evidence="13 14" key="1">
    <citation type="submission" date="2017-09" db="EMBL/GenBank/DDBJ databases">
        <title>Depth-based differentiation of microbial function through sediment-hosted aquifers and enrichment of novel symbionts in the deep terrestrial subsurface.</title>
        <authorList>
            <person name="Probst A.J."/>
            <person name="Ladd B."/>
            <person name="Jarett J.K."/>
            <person name="Geller-Mcgrath D.E."/>
            <person name="Sieber C.M."/>
            <person name="Emerson J.B."/>
            <person name="Anantharaman K."/>
            <person name="Thomas B.C."/>
            <person name="Malmstrom R."/>
            <person name="Stieglmeier M."/>
            <person name="Klingl A."/>
            <person name="Woyke T."/>
            <person name="Ryan C.M."/>
            <person name="Banfield J.F."/>
        </authorList>
    </citation>
    <scope>NUCLEOTIDE SEQUENCE [LARGE SCALE GENOMIC DNA]</scope>
    <source>
        <strain evidence="13">CG11_big_fil_rev_8_21_14_0_20_42_13</strain>
    </source>
</reference>
<organism evidence="13 14">
    <name type="scientific">Candidatus Ghiorseimicrobium undicola</name>
    <dbReference type="NCBI Taxonomy" id="1974746"/>
    <lineage>
        <taxon>Bacteria</taxon>
        <taxon>Pseudomonadati</taxon>
        <taxon>Candidatus Omnitrophota</taxon>
        <taxon>Candidatus Ghiorseimicrobium</taxon>
    </lineage>
</organism>
<name>A0A2H0LZI4_9BACT</name>
<evidence type="ECO:0000256" key="3">
    <source>
        <dbReference type="ARBA" id="ARBA00007931"/>
    </source>
</evidence>
<evidence type="ECO:0000256" key="11">
    <source>
        <dbReference type="RuleBase" id="RU362031"/>
    </source>
</evidence>
<feature type="transmembrane region" description="Helical" evidence="11">
    <location>
        <begin position="6"/>
        <end position="25"/>
    </location>
</feature>
<evidence type="ECO:0000256" key="7">
    <source>
        <dbReference type="ARBA" id="ARBA00022833"/>
    </source>
</evidence>
<dbReference type="Pfam" id="PF02163">
    <property type="entry name" value="Peptidase_M50"/>
    <property type="match status" value="1"/>
</dbReference>
<dbReference type="PANTHER" id="PTHR42837">
    <property type="entry name" value="REGULATOR OF SIGMA-E PROTEASE RSEP"/>
    <property type="match status" value="1"/>
</dbReference>
<comment type="similarity">
    <text evidence="3 11">Belongs to the peptidase M50B family.</text>
</comment>
<dbReference type="InterPro" id="IPR036034">
    <property type="entry name" value="PDZ_sf"/>
</dbReference>
<dbReference type="EC" id="3.4.24.-" evidence="11"/>
<dbReference type="InterPro" id="IPR001478">
    <property type="entry name" value="PDZ"/>
</dbReference>
<dbReference type="GO" id="GO:0006508">
    <property type="term" value="P:proteolysis"/>
    <property type="evidence" value="ECO:0007669"/>
    <property type="project" value="UniProtKB-KW"/>
</dbReference>
<dbReference type="Gene3D" id="2.30.42.10">
    <property type="match status" value="1"/>
</dbReference>
<sequence>MFYSLIPIIILSILIVAHEFGHFIVARRVGVRVETFSLGFGPKLCAIKRGDTTYQICLIPLGGYIKMAGDSREEYAGKKYEYLAKKPEDRAKIVVSGALLNYLLGFFCFAAALIFSFTDYTASVGEVLSGYPAESAGILPGDRIVSIDGKNIYFWAEMLDIIYDKDGQPADIKLLRGNMPLSLKVPTKIKEFDTEKGKIGISLIGIKPGQKSYNNKYGFFAAAKEYWGLTLYTYKMFGSIITGKKSFKQSVAGPIGIFTITKDKAKRGLGELLFVVALLNLSLGIFNLLPFPVLDGGHVLFLCIEKIRGRPLKRKIEESFERVGFSLLILLAVFVTYNDIINFGLWDKLSHWLKNFIN</sequence>
<evidence type="ECO:0000313" key="13">
    <source>
        <dbReference type="EMBL" id="PIQ88895.1"/>
    </source>
</evidence>
<comment type="caution">
    <text evidence="13">The sequence shown here is derived from an EMBL/GenBank/DDBJ whole genome shotgun (WGS) entry which is preliminary data.</text>
</comment>
<dbReference type="GO" id="GO:0016020">
    <property type="term" value="C:membrane"/>
    <property type="evidence" value="ECO:0007669"/>
    <property type="project" value="UniProtKB-SubCell"/>
</dbReference>
<evidence type="ECO:0000256" key="8">
    <source>
        <dbReference type="ARBA" id="ARBA00022989"/>
    </source>
</evidence>
<accession>A0A2H0LZI4</accession>
<dbReference type="CDD" id="cd06163">
    <property type="entry name" value="S2P-M50_PDZ_RseP-like"/>
    <property type="match status" value="1"/>
</dbReference>
<dbReference type="Proteomes" id="UP000229641">
    <property type="component" value="Unassembled WGS sequence"/>
</dbReference>
<feature type="transmembrane region" description="Helical" evidence="11">
    <location>
        <begin position="272"/>
        <end position="304"/>
    </location>
</feature>
<keyword evidence="10 11" id="KW-0472">Membrane</keyword>
<keyword evidence="11" id="KW-0479">Metal-binding</keyword>
<evidence type="ECO:0000256" key="5">
    <source>
        <dbReference type="ARBA" id="ARBA00022692"/>
    </source>
</evidence>
<dbReference type="SUPFAM" id="SSF50156">
    <property type="entry name" value="PDZ domain-like"/>
    <property type="match status" value="1"/>
</dbReference>